<dbReference type="InterPro" id="IPR050194">
    <property type="entry name" value="Glycosyltransferase_grp1"/>
</dbReference>
<proteinExistence type="predicted"/>
<evidence type="ECO:0000313" key="2">
    <source>
        <dbReference type="EMBL" id="GFK93902.1"/>
    </source>
</evidence>
<reference evidence="2 3" key="2">
    <citation type="submission" date="2020-05" db="EMBL/GenBank/DDBJ databases">
        <title>Draft genome sequence of Desulfovibrio sp. strainFSS-1.</title>
        <authorList>
            <person name="Shimoshige H."/>
            <person name="Kobayashi H."/>
            <person name="Maekawa T."/>
        </authorList>
    </citation>
    <scope>NUCLEOTIDE SEQUENCE [LARGE SCALE GENOMIC DNA]</scope>
    <source>
        <strain evidence="2 3">SIID29052-01</strain>
    </source>
</reference>
<keyword evidence="2" id="KW-0328">Glycosyltransferase</keyword>
<comment type="caution">
    <text evidence="2">The sequence shown here is derived from an EMBL/GenBank/DDBJ whole genome shotgun (WGS) entry which is preliminary data.</text>
</comment>
<feature type="domain" description="Glycosyl transferase family 1" evidence="1">
    <location>
        <begin position="211"/>
        <end position="352"/>
    </location>
</feature>
<dbReference type="CDD" id="cd03801">
    <property type="entry name" value="GT4_PimA-like"/>
    <property type="match status" value="1"/>
</dbReference>
<keyword evidence="3" id="KW-1185">Reference proteome</keyword>
<dbReference type="Pfam" id="PF00534">
    <property type="entry name" value="Glycos_transf_1"/>
    <property type="match status" value="1"/>
</dbReference>
<dbReference type="Gene3D" id="3.40.50.2000">
    <property type="entry name" value="Glycogen Phosphorylase B"/>
    <property type="match status" value="2"/>
</dbReference>
<gene>
    <name evidence="2" type="primary">pimB_4</name>
    <name evidence="2" type="ORF">NNJEOMEG_01740</name>
</gene>
<dbReference type="EC" id="2.4.1.345" evidence="2"/>
<accession>A0A6V8LMK2</accession>
<dbReference type="AlphaFoldDB" id="A0A6V8LMK2"/>
<reference evidence="2 3" key="1">
    <citation type="submission" date="2020-04" db="EMBL/GenBank/DDBJ databases">
        <authorList>
            <consortium name="Desulfovibrio sp. FSS-1 genome sequencing consortium"/>
            <person name="Shimoshige H."/>
            <person name="Kobayashi H."/>
            <person name="Maekawa T."/>
        </authorList>
    </citation>
    <scope>NUCLEOTIDE SEQUENCE [LARGE SCALE GENOMIC DNA]</scope>
    <source>
        <strain evidence="2 3">SIID29052-01</strain>
    </source>
</reference>
<dbReference type="SUPFAM" id="SSF53756">
    <property type="entry name" value="UDP-Glycosyltransferase/glycogen phosphorylase"/>
    <property type="match status" value="1"/>
</dbReference>
<dbReference type="PANTHER" id="PTHR45947">
    <property type="entry name" value="SULFOQUINOVOSYL TRANSFERASE SQD2"/>
    <property type="match status" value="1"/>
</dbReference>
<dbReference type="InterPro" id="IPR001296">
    <property type="entry name" value="Glyco_trans_1"/>
</dbReference>
<name>A0A6V8LMK2_9BACT</name>
<dbReference type="Proteomes" id="UP000494245">
    <property type="component" value="Unassembled WGS sequence"/>
</dbReference>
<protein>
    <submittedName>
        <fullName evidence="2">GDP-mannose-dependent alpha-(1-6)-phosphatidylinositol monomannoside mannosyltransferase</fullName>
        <ecNumber evidence="2">2.4.1.345</ecNumber>
    </submittedName>
</protein>
<keyword evidence="2" id="KW-0808">Transferase</keyword>
<evidence type="ECO:0000313" key="3">
    <source>
        <dbReference type="Proteomes" id="UP000494245"/>
    </source>
</evidence>
<dbReference type="GO" id="GO:0043750">
    <property type="term" value="F:phosphatidylinositol alpha-mannosyltransferase activity"/>
    <property type="evidence" value="ECO:0007669"/>
    <property type="project" value="UniProtKB-EC"/>
</dbReference>
<evidence type="ECO:0000259" key="1">
    <source>
        <dbReference type="Pfam" id="PF00534"/>
    </source>
</evidence>
<sequence length="386" mass="43389">MTMRSLLVLDQWASPDATVGTSKNWLYEGLGRRFKMRLLNADGANVQTSRRLSSLSRALLTNPLHWREAYHHELEWESKRPASFQKRTTRFQRALNRLNGPVDAVLQIGCLFGPVCRTDALHASYHDQTVAMVERGWRAWLPPEFHHMRDRWMELERNALESRDLILTYSEAAKRSMIHDYGIDECKVHVAPTACKIVYPEEAAARSPRPGRIVFASTDFLRKGGDIVLKGFQIMRRSKPELELVLVGGAVNVSLPEGARNLGMVPHESLVKLFLNSSLILHPARHDAFPNVLKEAIACGLPAVASDSAGIPEIIHHGRTGIVLNQPTPESLADASLELLTDTDRLDGMREACIKDRELFHPDSCVERICSILDRSLDVRSKDISI</sequence>
<dbReference type="EMBL" id="BLTE01000007">
    <property type="protein sequence ID" value="GFK93902.1"/>
    <property type="molecule type" value="Genomic_DNA"/>
</dbReference>
<dbReference type="PANTHER" id="PTHR45947:SF3">
    <property type="entry name" value="SULFOQUINOVOSYL TRANSFERASE SQD2"/>
    <property type="match status" value="1"/>
</dbReference>
<organism evidence="2 3">
    <name type="scientific">Fundidesulfovibrio magnetotacticus</name>
    <dbReference type="NCBI Taxonomy" id="2730080"/>
    <lineage>
        <taxon>Bacteria</taxon>
        <taxon>Pseudomonadati</taxon>
        <taxon>Thermodesulfobacteriota</taxon>
        <taxon>Desulfovibrionia</taxon>
        <taxon>Desulfovibrionales</taxon>
        <taxon>Desulfovibrionaceae</taxon>
        <taxon>Fundidesulfovibrio</taxon>
    </lineage>
</organism>
<dbReference type="RefSeq" id="WP_235956899.1">
    <property type="nucleotide sequence ID" value="NZ_BLTE01000007.1"/>
</dbReference>